<accession>A0A7M7T4I5</accession>
<protein>
    <recommendedName>
        <fullName evidence="2">P2X purinoreceptor 7 intracellular domain-containing protein</fullName>
    </recommendedName>
</protein>
<dbReference type="RefSeq" id="XP_030853280.1">
    <property type="nucleotide sequence ID" value="XM_030997420.1"/>
</dbReference>
<feature type="domain" description="P2X purinoreceptor 7 intracellular" evidence="2">
    <location>
        <begin position="248"/>
        <end position="374"/>
    </location>
</feature>
<dbReference type="GeneID" id="105437794"/>
<evidence type="ECO:0000313" key="3">
    <source>
        <dbReference type="EnsemblMetazoa" id="XP_030853280"/>
    </source>
</evidence>
<feature type="compositionally biased region" description="Low complexity" evidence="1">
    <location>
        <begin position="88"/>
        <end position="108"/>
    </location>
</feature>
<name>A0A7M7T4I5_STRPU</name>
<dbReference type="EnsemblMetazoa" id="XM_030997420">
    <property type="protein sequence ID" value="XP_030853280"/>
    <property type="gene ID" value="LOC105437794"/>
</dbReference>
<dbReference type="InParanoid" id="A0A7M7T4I5"/>
<dbReference type="InterPro" id="IPR046815">
    <property type="entry name" value="P2RX7_C"/>
</dbReference>
<feature type="compositionally biased region" description="Acidic residues" evidence="1">
    <location>
        <begin position="18"/>
        <end position="31"/>
    </location>
</feature>
<dbReference type="PANTHER" id="PTHR36981:SF3">
    <property type="entry name" value="UBIQUITIN-LIKE PROTEASE FAMILY PROFILE DOMAIN-CONTAINING PROTEIN"/>
    <property type="match status" value="1"/>
</dbReference>
<feature type="compositionally biased region" description="Acidic residues" evidence="1">
    <location>
        <begin position="134"/>
        <end position="146"/>
    </location>
</feature>
<feature type="compositionally biased region" description="Gly residues" evidence="1">
    <location>
        <begin position="36"/>
        <end position="49"/>
    </location>
</feature>
<dbReference type="OMA" id="MTCARND"/>
<reference evidence="4" key="1">
    <citation type="submission" date="2015-02" db="EMBL/GenBank/DDBJ databases">
        <title>Genome sequencing for Strongylocentrotus purpuratus.</title>
        <authorList>
            <person name="Murali S."/>
            <person name="Liu Y."/>
            <person name="Vee V."/>
            <person name="English A."/>
            <person name="Wang M."/>
            <person name="Skinner E."/>
            <person name="Han Y."/>
            <person name="Muzny D.M."/>
            <person name="Worley K.C."/>
            <person name="Gibbs R.A."/>
        </authorList>
    </citation>
    <scope>NUCLEOTIDE SEQUENCE</scope>
</reference>
<feature type="compositionally biased region" description="Basic residues" evidence="1">
    <location>
        <begin position="152"/>
        <end position="181"/>
    </location>
</feature>
<proteinExistence type="predicted"/>
<feature type="region of interest" description="Disordered" evidence="1">
    <location>
        <begin position="1"/>
        <end position="189"/>
    </location>
</feature>
<evidence type="ECO:0000313" key="4">
    <source>
        <dbReference type="Proteomes" id="UP000007110"/>
    </source>
</evidence>
<organism evidence="3 4">
    <name type="scientific">Strongylocentrotus purpuratus</name>
    <name type="common">Purple sea urchin</name>
    <dbReference type="NCBI Taxonomy" id="7668"/>
    <lineage>
        <taxon>Eukaryota</taxon>
        <taxon>Metazoa</taxon>
        <taxon>Echinodermata</taxon>
        <taxon>Eleutherozoa</taxon>
        <taxon>Echinozoa</taxon>
        <taxon>Echinoidea</taxon>
        <taxon>Euechinoidea</taxon>
        <taxon>Echinacea</taxon>
        <taxon>Camarodonta</taxon>
        <taxon>Echinidea</taxon>
        <taxon>Strongylocentrotidae</taxon>
        <taxon>Strongylocentrotus</taxon>
    </lineage>
</organism>
<dbReference type="OrthoDB" id="6019874at2759"/>
<evidence type="ECO:0000256" key="1">
    <source>
        <dbReference type="SAM" id="MobiDB-lite"/>
    </source>
</evidence>
<dbReference type="KEGG" id="spu:105437794"/>
<dbReference type="Proteomes" id="UP000007110">
    <property type="component" value="Unassembled WGS sequence"/>
</dbReference>
<dbReference type="AlphaFoldDB" id="A0A7M7T4I5"/>
<sequence length="381" mass="41073">MDSDSSNLSDVYQRYCEEEQEEIQLTDESSESSDGVGAGFGRRAGGVGRGRASVARRDVGRGRGRGRVGTSEVGRGAGRGAGRGRGRGSSVVGRGTGRVGTSQGGLELEGTEGEGTGRHDDIEGEGTESREGDTEGTESQEGDTEGTEGGRRGRGTGRGRGGRGRGGRGRGARGRGARGRAARGNGAAERQQIEVARIEALRRDRRDRLKREVKEMSREELEDIVVRQIEREPGLIMDVMTCARNDSPPPSPGRPNEIPQWCVCGNCTPKPTDRENLCCGFRPEDCLTRHGTFALIIDENSLALQQAMWNDAFNLGEPAEEAGQANKGLRHIAYRCVIFWQHGRLGAGNRRVVPACCVDIIHGRYPSPNGFYTGHIPGRFV</sequence>
<feature type="compositionally biased region" description="Polar residues" evidence="1">
    <location>
        <begin position="1"/>
        <end position="10"/>
    </location>
</feature>
<dbReference type="Pfam" id="PF20478">
    <property type="entry name" value="P2RX7_C"/>
    <property type="match status" value="1"/>
</dbReference>
<dbReference type="PANTHER" id="PTHR36981">
    <property type="entry name" value="ZGC:195170"/>
    <property type="match status" value="1"/>
</dbReference>
<feature type="compositionally biased region" description="Basic and acidic residues" evidence="1">
    <location>
        <begin position="115"/>
        <end position="133"/>
    </location>
</feature>
<keyword evidence="4" id="KW-1185">Reference proteome</keyword>
<reference evidence="3" key="2">
    <citation type="submission" date="2021-01" db="UniProtKB">
        <authorList>
            <consortium name="EnsemblMetazoa"/>
        </authorList>
    </citation>
    <scope>IDENTIFICATION</scope>
</reference>
<evidence type="ECO:0000259" key="2">
    <source>
        <dbReference type="Pfam" id="PF20478"/>
    </source>
</evidence>